<proteinExistence type="predicted"/>
<accession>A0AAD7J439</accession>
<keyword evidence="2" id="KW-1185">Reference proteome</keyword>
<reference evidence="1" key="1">
    <citation type="submission" date="2023-03" db="EMBL/GenBank/DDBJ databases">
        <title>Massive genome expansion in bonnet fungi (Mycena s.s.) driven by repeated elements and novel gene families across ecological guilds.</title>
        <authorList>
            <consortium name="Lawrence Berkeley National Laboratory"/>
            <person name="Harder C.B."/>
            <person name="Miyauchi S."/>
            <person name="Viragh M."/>
            <person name="Kuo A."/>
            <person name="Thoen E."/>
            <person name="Andreopoulos B."/>
            <person name="Lu D."/>
            <person name="Skrede I."/>
            <person name="Drula E."/>
            <person name="Henrissat B."/>
            <person name="Morin E."/>
            <person name="Kohler A."/>
            <person name="Barry K."/>
            <person name="LaButti K."/>
            <person name="Morin E."/>
            <person name="Salamov A."/>
            <person name="Lipzen A."/>
            <person name="Mereny Z."/>
            <person name="Hegedus B."/>
            <person name="Baldrian P."/>
            <person name="Stursova M."/>
            <person name="Weitz H."/>
            <person name="Taylor A."/>
            <person name="Grigoriev I.V."/>
            <person name="Nagy L.G."/>
            <person name="Martin F."/>
            <person name="Kauserud H."/>
        </authorList>
    </citation>
    <scope>NUCLEOTIDE SEQUENCE</scope>
    <source>
        <strain evidence="1">CBHHK182m</strain>
    </source>
</reference>
<dbReference type="EMBL" id="JARKIB010000046">
    <property type="protein sequence ID" value="KAJ7756673.1"/>
    <property type="molecule type" value="Genomic_DNA"/>
</dbReference>
<dbReference type="Proteomes" id="UP001215598">
    <property type="component" value="Unassembled WGS sequence"/>
</dbReference>
<dbReference type="AlphaFoldDB" id="A0AAD7J439"/>
<name>A0AAD7J439_9AGAR</name>
<protein>
    <submittedName>
        <fullName evidence="1">Uncharacterized protein</fullName>
    </submittedName>
</protein>
<evidence type="ECO:0000313" key="1">
    <source>
        <dbReference type="EMBL" id="KAJ7756673.1"/>
    </source>
</evidence>
<evidence type="ECO:0000313" key="2">
    <source>
        <dbReference type="Proteomes" id="UP001215598"/>
    </source>
</evidence>
<gene>
    <name evidence="1" type="ORF">B0H16DRAFT_1458124</name>
</gene>
<organism evidence="1 2">
    <name type="scientific">Mycena metata</name>
    <dbReference type="NCBI Taxonomy" id="1033252"/>
    <lineage>
        <taxon>Eukaryota</taxon>
        <taxon>Fungi</taxon>
        <taxon>Dikarya</taxon>
        <taxon>Basidiomycota</taxon>
        <taxon>Agaricomycotina</taxon>
        <taxon>Agaricomycetes</taxon>
        <taxon>Agaricomycetidae</taxon>
        <taxon>Agaricales</taxon>
        <taxon>Marasmiineae</taxon>
        <taxon>Mycenaceae</taxon>
        <taxon>Mycena</taxon>
    </lineage>
</organism>
<sequence length="135" mass="15258">MPVVGYNALEVNKEPLQKHYNNFAGCRVNAASMRPASTWGRNTVNQQPLQAGINEEARAGEDKLREEWSVVISRIPLQQDSSVRPSLFNTVFNYQGREKTAGSEKNDQWSSPAFQIHWISQQASGRRGRTVNELK</sequence>
<comment type="caution">
    <text evidence="1">The sequence shown here is derived from an EMBL/GenBank/DDBJ whole genome shotgun (WGS) entry which is preliminary data.</text>
</comment>